<evidence type="ECO:0000313" key="2">
    <source>
        <dbReference type="EMBL" id="PIP22915.1"/>
    </source>
</evidence>
<evidence type="ECO:0000313" key="3">
    <source>
        <dbReference type="Proteomes" id="UP000229976"/>
    </source>
</evidence>
<dbReference type="Proteomes" id="UP000229976">
    <property type="component" value="Unassembled WGS sequence"/>
</dbReference>
<feature type="transmembrane region" description="Helical" evidence="1">
    <location>
        <begin position="120"/>
        <end position="139"/>
    </location>
</feature>
<feature type="transmembrane region" description="Helical" evidence="1">
    <location>
        <begin position="289"/>
        <end position="308"/>
    </location>
</feature>
<keyword evidence="1" id="KW-1133">Transmembrane helix</keyword>
<evidence type="ECO:0000256" key="1">
    <source>
        <dbReference type="SAM" id="Phobius"/>
    </source>
</evidence>
<proteinExistence type="predicted"/>
<keyword evidence="1" id="KW-0812">Transmembrane</keyword>
<feature type="transmembrane region" description="Helical" evidence="1">
    <location>
        <begin position="38"/>
        <end position="57"/>
    </location>
</feature>
<evidence type="ECO:0008006" key="4">
    <source>
        <dbReference type="Google" id="ProtNLM"/>
    </source>
</evidence>
<feature type="transmembrane region" description="Helical" evidence="1">
    <location>
        <begin position="6"/>
        <end position="26"/>
    </location>
</feature>
<feature type="transmembrane region" description="Helical" evidence="1">
    <location>
        <begin position="222"/>
        <end position="245"/>
    </location>
</feature>
<feature type="transmembrane region" description="Helical" evidence="1">
    <location>
        <begin position="95"/>
        <end position="114"/>
    </location>
</feature>
<keyword evidence="1" id="KW-0472">Membrane</keyword>
<feature type="transmembrane region" description="Helical" evidence="1">
    <location>
        <begin position="151"/>
        <end position="173"/>
    </location>
</feature>
<reference evidence="2 3" key="1">
    <citation type="submission" date="2017-09" db="EMBL/GenBank/DDBJ databases">
        <title>Depth-based differentiation of microbial function through sediment-hosted aquifers and enrichment of novel symbionts in the deep terrestrial subsurface.</title>
        <authorList>
            <person name="Probst A.J."/>
            <person name="Ladd B."/>
            <person name="Jarett J.K."/>
            <person name="Geller-Mcgrath D.E."/>
            <person name="Sieber C.M."/>
            <person name="Emerson J.B."/>
            <person name="Anantharaman K."/>
            <person name="Thomas B.C."/>
            <person name="Malmstrom R."/>
            <person name="Stieglmeier M."/>
            <person name="Klingl A."/>
            <person name="Woyke T."/>
            <person name="Ryan C.M."/>
            <person name="Banfield J.F."/>
        </authorList>
    </citation>
    <scope>NUCLEOTIDE SEQUENCE [LARGE SCALE GENOMIC DNA]</scope>
    <source>
        <strain evidence="2">CG23_combo_of_CG06-09_8_20_14_all_39_17</strain>
    </source>
</reference>
<name>A0A2G9YUI9_9BACT</name>
<organism evidence="2 3">
    <name type="scientific">Candidatus Nealsonbacteria bacterium CG23_combo_of_CG06-09_8_20_14_all_39_17</name>
    <dbReference type="NCBI Taxonomy" id="1974722"/>
    <lineage>
        <taxon>Bacteria</taxon>
        <taxon>Candidatus Nealsoniibacteriota</taxon>
    </lineage>
</organism>
<feature type="transmembrane region" description="Helical" evidence="1">
    <location>
        <begin position="257"/>
        <end position="277"/>
    </location>
</feature>
<dbReference type="AlphaFoldDB" id="A0A2G9YUI9"/>
<accession>A0A2G9YUI9</accession>
<feature type="transmembrane region" description="Helical" evidence="1">
    <location>
        <begin position="179"/>
        <end position="201"/>
    </location>
</feature>
<protein>
    <recommendedName>
        <fullName evidence="4">EamA domain-containing protein</fullName>
    </recommendedName>
</protein>
<gene>
    <name evidence="2" type="ORF">COX37_01410</name>
</gene>
<comment type="caution">
    <text evidence="2">The sequence shown here is derived from an EMBL/GenBank/DDBJ whole genome shotgun (WGS) entry which is preliminary data.</text>
</comment>
<sequence>MISWLFIAISSYLIFSVTTLVDKYLLSSRIPNPKILCFYIACLSLSVVFLIPFPFAGFEIPSFFQIILALFAGATFIFWLFLLYRVLRVFEASRVFPTIGALSALMIFLSIYIFSEGREVLDTASFVAFVLLVLGGFLINYRKNIQISSKVLLSCLAPALILSLYFILSKYVYLNQPFLSGFIWTRIGSFLAGMIIFLLFLKEIKGELSRQNKKSSSENKKTAVVFLANQTAGAAGVILSSWAIALAPLASVSIVNALQGIQYAFMFIFAIFISWKFPKILKEDISKEIIFQKIIAIILIAVGLAILAS</sequence>
<dbReference type="EMBL" id="PCRO01000018">
    <property type="protein sequence ID" value="PIP22915.1"/>
    <property type="molecule type" value="Genomic_DNA"/>
</dbReference>
<feature type="transmembrane region" description="Helical" evidence="1">
    <location>
        <begin position="63"/>
        <end position="83"/>
    </location>
</feature>